<dbReference type="InterPro" id="IPR045042">
    <property type="entry name" value="YnaI-like"/>
</dbReference>
<evidence type="ECO:0000256" key="3">
    <source>
        <dbReference type="SAM" id="MobiDB-lite"/>
    </source>
</evidence>
<keyword evidence="4" id="KW-0472">Membrane</keyword>
<dbReference type="OrthoDB" id="1751203at2759"/>
<comment type="similarity">
    <text evidence="2">Belongs to the MscS (TC 1.A.23) family.</text>
</comment>
<dbReference type="Proteomes" id="UP000242715">
    <property type="component" value="Unassembled WGS sequence"/>
</dbReference>
<evidence type="ECO:0000313" key="7">
    <source>
        <dbReference type="Proteomes" id="UP000242715"/>
    </source>
</evidence>
<dbReference type="InterPro" id="IPR056876">
    <property type="entry name" value="Msl2-3_C"/>
</dbReference>
<feature type="region of interest" description="Disordered" evidence="3">
    <location>
        <begin position="243"/>
        <end position="354"/>
    </location>
</feature>
<keyword evidence="4" id="KW-0812">Transmembrane</keyword>
<dbReference type="EMBL" id="DF973273">
    <property type="protein sequence ID" value="GAU23666.1"/>
    <property type="molecule type" value="Genomic_DNA"/>
</dbReference>
<feature type="compositionally biased region" description="Basic and acidic residues" evidence="3">
    <location>
        <begin position="283"/>
        <end position="294"/>
    </location>
</feature>
<proteinExistence type="inferred from homology"/>
<sequence>MMKQDYAGKLLCIVICAGTVEFCMKLLGFSPNCCTAALSFSLVALEVICFLPHRWTMIKHDYAVKLFCIGTCIGTVEFCMEWLGFSLICSTAAILFSLAVLEMFTHFPSSTLKQYHGLQTKVTVTRTVEVQKSHWRIKSCIPISLLHADKINSILADMRIVLAKNPQIEQQKFHRRVFLEDIDHKNHNLKISISCFVKTSDFDEYLSVKEDILLDLVRVASHHQTGSAIPIWPVDEPVVFDSKSDENFAGTSTSPPGVNSNDKSKSNFDAQIQNMDSNSSVEKTSKTMQPKEEIVGDVGKGSTTPASKNLAQSVVSETSPVTSHVFGEGETASATSSHSKQDEEKSSVMSSSVS</sequence>
<dbReference type="PANTHER" id="PTHR43634:SF17">
    <property type="entry name" value="PROTEIN, PUTATIVE-RELATED"/>
    <property type="match status" value="1"/>
</dbReference>
<comment type="subcellular location">
    <subcellularLocation>
        <location evidence="1">Membrane</location>
        <topology evidence="1">Multi-pass membrane protein</topology>
    </subcellularLocation>
</comment>
<dbReference type="AlphaFoldDB" id="A0A2Z6LX46"/>
<feature type="transmembrane region" description="Helical" evidence="4">
    <location>
        <begin position="82"/>
        <end position="104"/>
    </location>
</feature>
<accession>A0A2Z6LX46</accession>
<evidence type="ECO:0000313" key="6">
    <source>
        <dbReference type="EMBL" id="GAU23666.1"/>
    </source>
</evidence>
<organism evidence="6 7">
    <name type="scientific">Trifolium subterraneum</name>
    <name type="common">Subterranean clover</name>
    <dbReference type="NCBI Taxonomy" id="3900"/>
    <lineage>
        <taxon>Eukaryota</taxon>
        <taxon>Viridiplantae</taxon>
        <taxon>Streptophyta</taxon>
        <taxon>Embryophyta</taxon>
        <taxon>Tracheophyta</taxon>
        <taxon>Spermatophyta</taxon>
        <taxon>Magnoliopsida</taxon>
        <taxon>eudicotyledons</taxon>
        <taxon>Gunneridae</taxon>
        <taxon>Pentapetalae</taxon>
        <taxon>rosids</taxon>
        <taxon>fabids</taxon>
        <taxon>Fabales</taxon>
        <taxon>Fabaceae</taxon>
        <taxon>Papilionoideae</taxon>
        <taxon>50 kb inversion clade</taxon>
        <taxon>NPAAA clade</taxon>
        <taxon>Hologalegina</taxon>
        <taxon>IRL clade</taxon>
        <taxon>Trifolieae</taxon>
        <taxon>Trifolium</taxon>
    </lineage>
</organism>
<reference evidence="7" key="1">
    <citation type="journal article" date="2017" name="Front. Plant Sci.">
        <title>Climate Clever Clovers: New Paradigm to Reduce the Environmental Footprint of Ruminants by Breeding Low Methanogenic Forages Utilizing Haplotype Variation.</title>
        <authorList>
            <person name="Kaur P."/>
            <person name="Appels R."/>
            <person name="Bayer P.E."/>
            <person name="Keeble-Gagnere G."/>
            <person name="Wang J."/>
            <person name="Hirakawa H."/>
            <person name="Shirasawa K."/>
            <person name="Vercoe P."/>
            <person name="Stefanova K."/>
            <person name="Durmic Z."/>
            <person name="Nichols P."/>
            <person name="Revell C."/>
            <person name="Isobe S.N."/>
            <person name="Edwards D."/>
            <person name="Erskine W."/>
        </authorList>
    </citation>
    <scope>NUCLEOTIDE SEQUENCE [LARGE SCALE GENOMIC DNA]</scope>
    <source>
        <strain evidence="7">cv. Daliak</strain>
    </source>
</reference>
<evidence type="ECO:0000256" key="4">
    <source>
        <dbReference type="SAM" id="Phobius"/>
    </source>
</evidence>
<evidence type="ECO:0000256" key="2">
    <source>
        <dbReference type="ARBA" id="ARBA00008017"/>
    </source>
</evidence>
<name>A0A2Z6LX46_TRISU</name>
<protein>
    <recommendedName>
        <fullName evidence="5">Mechanosensitive ion channel protein 2/3 C-terminal domain-containing protein</fullName>
    </recommendedName>
</protein>
<gene>
    <name evidence="6" type="ORF">TSUD_304410</name>
</gene>
<keyword evidence="4" id="KW-1133">Transmembrane helix</keyword>
<feature type="domain" description="Mechanosensitive ion channel protein 2/3 C-terminal" evidence="5">
    <location>
        <begin position="135"/>
        <end position="221"/>
    </location>
</feature>
<feature type="compositionally biased region" description="Polar residues" evidence="3">
    <location>
        <begin position="301"/>
        <end position="322"/>
    </location>
</feature>
<keyword evidence="7" id="KW-1185">Reference proteome</keyword>
<evidence type="ECO:0000256" key="1">
    <source>
        <dbReference type="ARBA" id="ARBA00004141"/>
    </source>
</evidence>
<evidence type="ECO:0000259" key="5">
    <source>
        <dbReference type="Pfam" id="PF24956"/>
    </source>
</evidence>
<dbReference type="Pfam" id="PF24956">
    <property type="entry name" value="Msl2-3_C"/>
    <property type="match status" value="1"/>
</dbReference>
<dbReference type="PANTHER" id="PTHR43634">
    <property type="entry name" value="OW CONDUCTANCE MECHANOSENSITIVE CHANNEL"/>
    <property type="match status" value="1"/>
</dbReference>
<feature type="compositionally biased region" description="Polar residues" evidence="3">
    <location>
        <begin position="249"/>
        <end position="282"/>
    </location>
</feature>
<dbReference type="GO" id="GO:0016020">
    <property type="term" value="C:membrane"/>
    <property type="evidence" value="ECO:0007669"/>
    <property type="project" value="UniProtKB-SubCell"/>
</dbReference>